<keyword evidence="2" id="KW-0238">DNA-binding</keyword>
<dbReference type="Pfam" id="PF00356">
    <property type="entry name" value="LacI"/>
    <property type="match status" value="1"/>
</dbReference>
<evidence type="ECO:0000259" key="4">
    <source>
        <dbReference type="PROSITE" id="PS50932"/>
    </source>
</evidence>
<dbReference type="CDD" id="cd01392">
    <property type="entry name" value="HTH_LacI"/>
    <property type="match status" value="1"/>
</dbReference>
<dbReference type="AlphaFoldDB" id="X1L093"/>
<dbReference type="InterPro" id="IPR000843">
    <property type="entry name" value="HTH_LacI"/>
</dbReference>
<evidence type="ECO:0000256" key="2">
    <source>
        <dbReference type="ARBA" id="ARBA00023125"/>
    </source>
</evidence>
<keyword evidence="3" id="KW-0804">Transcription</keyword>
<evidence type="ECO:0000256" key="1">
    <source>
        <dbReference type="ARBA" id="ARBA00023015"/>
    </source>
</evidence>
<keyword evidence="1" id="KW-0805">Transcription regulation</keyword>
<accession>X1L093</accession>
<dbReference type="GO" id="GO:0000976">
    <property type="term" value="F:transcription cis-regulatory region binding"/>
    <property type="evidence" value="ECO:0007669"/>
    <property type="project" value="TreeGrafter"/>
</dbReference>
<reference evidence="5" key="1">
    <citation type="journal article" date="2014" name="Front. Microbiol.">
        <title>High frequency of phylogenetically diverse reductive dehalogenase-homologous genes in deep subseafloor sedimentary metagenomes.</title>
        <authorList>
            <person name="Kawai M."/>
            <person name="Futagami T."/>
            <person name="Toyoda A."/>
            <person name="Takaki Y."/>
            <person name="Nishi S."/>
            <person name="Hori S."/>
            <person name="Arai W."/>
            <person name="Tsubouchi T."/>
            <person name="Morono Y."/>
            <person name="Uchiyama I."/>
            <person name="Ito T."/>
            <person name="Fujiyama A."/>
            <person name="Inagaki F."/>
            <person name="Takami H."/>
        </authorList>
    </citation>
    <scope>NUCLEOTIDE SEQUENCE</scope>
    <source>
        <strain evidence="5">Expedition CK06-06</strain>
    </source>
</reference>
<organism evidence="5">
    <name type="scientific">marine sediment metagenome</name>
    <dbReference type="NCBI Taxonomy" id="412755"/>
    <lineage>
        <taxon>unclassified sequences</taxon>
        <taxon>metagenomes</taxon>
        <taxon>ecological metagenomes</taxon>
    </lineage>
</organism>
<dbReference type="PROSITE" id="PS50932">
    <property type="entry name" value="HTH_LACI_2"/>
    <property type="match status" value="1"/>
</dbReference>
<gene>
    <name evidence="5" type="ORF">S06H3_01894</name>
</gene>
<protein>
    <recommendedName>
        <fullName evidence="4">HTH lacI-type domain-containing protein</fullName>
    </recommendedName>
</protein>
<sequence>KDVARKAGVSVPTVSRVINNYWYVREATKKKVLKAIEELSYHPNTVARNLKQGKTNTIGFITKTDKK</sequence>
<evidence type="ECO:0000313" key="5">
    <source>
        <dbReference type="EMBL" id="GAH99315.1"/>
    </source>
</evidence>
<dbReference type="Gene3D" id="1.10.260.40">
    <property type="entry name" value="lambda repressor-like DNA-binding domains"/>
    <property type="match status" value="1"/>
</dbReference>
<name>X1L093_9ZZZZ</name>
<dbReference type="EMBL" id="BARV01000510">
    <property type="protein sequence ID" value="GAH99315.1"/>
    <property type="molecule type" value="Genomic_DNA"/>
</dbReference>
<evidence type="ECO:0000256" key="3">
    <source>
        <dbReference type="ARBA" id="ARBA00023163"/>
    </source>
</evidence>
<proteinExistence type="predicted"/>
<feature type="domain" description="HTH lacI-type" evidence="4">
    <location>
        <begin position="1"/>
        <end position="52"/>
    </location>
</feature>
<dbReference type="PANTHER" id="PTHR30146">
    <property type="entry name" value="LACI-RELATED TRANSCRIPTIONAL REPRESSOR"/>
    <property type="match status" value="1"/>
</dbReference>
<dbReference type="SMART" id="SM00354">
    <property type="entry name" value="HTH_LACI"/>
    <property type="match status" value="1"/>
</dbReference>
<dbReference type="GO" id="GO:0003700">
    <property type="term" value="F:DNA-binding transcription factor activity"/>
    <property type="evidence" value="ECO:0007669"/>
    <property type="project" value="TreeGrafter"/>
</dbReference>
<dbReference type="PANTHER" id="PTHR30146:SF109">
    <property type="entry name" value="HTH-TYPE TRANSCRIPTIONAL REGULATOR GALS"/>
    <property type="match status" value="1"/>
</dbReference>
<feature type="non-terminal residue" evidence="5">
    <location>
        <position position="1"/>
    </location>
</feature>
<dbReference type="SUPFAM" id="SSF47413">
    <property type="entry name" value="lambda repressor-like DNA-binding domains"/>
    <property type="match status" value="1"/>
</dbReference>
<dbReference type="InterPro" id="IPR010982">
    <property type="entry name" value="Lambda_DNA-bd_dom_sf"/>
</dbReference>
<comment type="caution">
    <text evidence="5">The sequence shown here is derived from an EMBL/GenBank/DDBJ whole genome shotgun (WGS) entry which is preliminary data.</text>
</comment>